<evidence type="ECO:0000256" key="2">
    <source>
        <dbReference type="ARBA" id="ARBA00022676"/>
    </source>
</evidence>
<evidence type="ECO:0000256" key="6">
    <source>
        <dbReference type="ARBA" id="ARBA00023034"/>
    </source>
</evidence>
<sequence length="213" mass="23810">MERRLKLKASSANNTNTCEAPTSLHATHTLSGTNLNRVVGVIYGLAIISLLYYHALSLLHPTTVANLFISLSLLLSDLVLSFMWATTQSCRVHPVYHNEFPENLEKFVEKSDFPAVDVFICTADPYKEPPLGVVNTALSVMAYEYPADKISVYVSDDRGSQLTLFAFMEATKFASHWLPFCRSNNVIERSPDAYFSSNHSSSETDKIKVLIMH</sequence>
<feature type="binding site" evidence="10">
    <location>
        <position position="127"/>
    </location>
    <ligand>
        <name>UDP-alpha-D-glucose</name>
        <dbReference type="ChEBI" id="CHEBI:58885"/>
    </ligand>
</feature>
<comment type="subcellular location">
    <subcellularLocation>
        <location evidence="1">Golgi apparatus membrane</location>
        <topology evidence="1">Multi-pass membrane protein</topology>
    </subcellularLocation>
</comment>
<comment type="function">
    <text evidence="9">Thought to be a Golgi-localized beta-glycan synthase that polymerize the backbones of noncellulosic polysaccharides (hemicelluloses) of plant cell wall.</text>
</comment>
<dbReference type="AlphaFoldDB" id="A0AAD7KS86"/>
<evidence type="ECO:0000256" key="4">
    <source>
        <dbReference type="ARBA" id="ARBA00022692"/>
    </source>
</evidence>
<protein>
    <submittedName>
        <fullName evidence="12">Cellulose synthase-like protein</fullName>
    </submittedName>
</protein>
<dbReference type="GO" id="GO:0030244">
    <property type="term" value="P:cellulose biosynthetic process"/>
    <property type="evidence" value="ECO:0007669"/>
    <property type="project" value="InterPro"/>
</dbReference>
<dbReference type="KEGG" id="qsa:O6P43_034362"/>
<evidence type="ECO:0000256" key="7">
    <source>
        <dbReference type="ARBA" id="ARBA00023136"/>
    </source>
</evidence>
<evidence type="ECO:0000256" key="11">
    <source>
        <dbReference type="SAM" id="Phobius"/>
    </source>
</evidence>
<evidence type="ECO:0000256" key="9">
    <source>
        <dbReference type="ARBA" id="ARBA00037405"/>
    </source>
</evidence>
<keyword evidence="13" id="KW-1185">Reference proteome</keyword>
<reference evidence="12" key="1">
    <citation type="journal article" date="2023" name="Science">
        <title>Elucidation of the pathway for biosynthesis of saponin adjuvants from the soapbark tree.</title>
        <authorList>
            <person name="Reed J."/>
            <person name="Orme A."/>
            <person name="El-Demerdash A."/>
            <person name="Owen C."/>
            <person name="Martin L.B.B."/>
            <person name="Misra R.C."/>
            <person name="Kikuchi S."/>
            <person name="Rejzek M."/>
            <person name="Martin A.C."/>
            <person name="Harkess A."/>
            <person name="Leebens-Mack J."/>
            <person name="Louveau T."/>
            <person name="Stephenson M.J."/>
            <person name="Osbourn A."/>
        </authorList>
    </citation>
    <scope>NUCLEOTIDE SEQUENCE</scope>
    <source>
        <strain evidence="12">S10</strain>
    </source>
</reference>
<feature type="binding site" evidence="10">
    <location>
        <position position="157"/>
    </location>
    <ligand>
        <name>UDP-alpha-D-glucose</name>
        <dbReference type="ChEBI" id="CHEBI:58885"/>
    </ligand>
</feature>
<keyword evidence="2" id="KW-0328">Glycosyltransferase</keyword>
<keyword evidence="7 11" id="KW-0472">Membrane</keyword>
<dbReference type="GO" id="GO:0000139">
    <property type="term" value="C:Golgi membrane"/>
    <property type="evidence" value="ECO:0007669"/>
    <property type="project" value="UniProtKB-SubCell"/>
</dbReference>
<evidence type="ECO:0000256" key="5">
    <source>
        <dbReference type="ARBA" id="ARBA00022989"/>
    </source>
</evidence>
<keyword evidence="6" id="KW-0333">Golgi apparatus</keyword>
<dbReference type="GO" id="GO:0071555">
    <property type="term" value="P:cell wall organization"/>
    <property type="evidence" value="ECO:0007669"/>
    <property type="project" value="UniProtKB-KW"/>
</dbReference>
<dbReference type="GO" id="GO:0016760">
    <property type="term" value="F:cellulose synthase (UDP-forming) activity"/>
    <property type="evidence" value="ECO:0007669"/>
    <property type="project" value="InterPro"/>
</dbReference>
<dbReference type="InterPro" id="IPR005150">
    <property type="entry name" value="Cellulose_synth"/>
</dbReference>
<proteinExistence type="predicted"/>
<dbReference type="InterPro" id="IPR029044">
    <property type="entry name" value="Nucleotide-diphossugar_trans"/>
</dbReference>
<name>A0AAD7KS86_QUISA</name>
<accession>A0AAD7KS86</accession>
<dbReference type="Gene3D" id="3.90.550.10">
    <property type="entry name" value="Spore Coat Polysaccharide Biosynthesis Protein SpsA, Chain A"/>
    <property type="match status" value="1"/>
</dbReference>
<keyword evidence="3" id="KW-0808">Transferase</keyword>
<feature type="binding site" evidence="10">
    <location>
        <position position="128"/>
    </location>
    <ligand>
        <name>UDP-alpha-D-glucose</name>
        <dbReference type="ChEBI" id="CHEBI:58885"/>
    </ligand>
</feature>
<feature type="transmembrane region" description="Helical" evidence="11">
    <location>
        <begin position="38"/>
        <end position="55"/>
    </location>
</feature>
<dbReference type="EMBL" id="JARAOO010000014">
    <property type="protein sequence ID" value="KAJ7945069.1"/>
    <property type="molecule type" value="Genomic_DNA"/>
</dbReference>
<evidence type="ECO:0000313" key="12">
    <source>
        <dbReference type="EMBL" id="KAJ7945069.1"/>
    </source>
</evidence>
<evidence type="ECO:0000256" key="1">
    <source>
        <dbReference type="ARBA" id="ARBA00004653"/>
    </source>
</evidence>
<comment type="caution">
    <text evidence="12">The sequence shown here is derived from an EMBL/GenBank/DDBJ whole genome shotgun (WGS) entry which is preliminary data.</text>
</comment>
<gene>
    <name evidence="12" type="ORF">O6P43_034362</name>
</gene>
<keyword evidence="8" id="KW-0961">Cell wall biogenesis/degradation</keyword>
<dbReference type="FunFam" id="3.90.550.10:FF:000138">
    <property type="entry name" value="Cellulose synthase isolog"/>
    <property type="match status" value="1"/>
</dbReference>
<feature type="transmembrane region" description="Helical" evidence="11">
    <location>
        <begin position="67"/>
        <end position="85"/>
    </location>
</feature>
<dbReference type="Proteomes" id="UP001163823">
    <property type="component" value="Chromosome 14"/>
</dbReference>
<dbReference type="PANTHER" id="PTHR13301">
    <property type="entry name" value="X-BOX TRANSCRIPTION FACTOR-RELATED"/>
    <property type="match status" value="1"/>
</dbReference>
<keyword evidence="5 11" id="KW-1133">Transmembrane helix</keyword>
<evidence type="ECO:0000256" key="10">
    <source>
        <dbReference type="PIRSR" id="PIRSR605150-2"/>
    </source>
</evidence>
<evidence type="ECO:0000313" key="13">
    <source>
        <dbReference type="Proteomes" id="UP001163823"/>
    </source>
</evidence>
<organism evidence="12 13">
    <name type="scientific">Quillaja saponaria</name>
    <name type="common">Soap bark tree</name>
    <dbReference type="NCBI Taxonomy" id="32244"/>
    <lineage>
        <taxon>Eukaryota</taxon>
        <taxon>Viridiplantae</taxon>
        <taxon>Streptophyta</taxon>
        <taxon>Embryophyta</taxon>
        <taxon>Tracheophyta</taxon>
        <taxon>Spermatophyta</taxon>
        <taxon>Magnoliopsida</taxon>
        <taxon>eudicotyledons</taxon>
        <taxon>Gunneridae</taxon>
        <taxon>Pentapetalae</taxon>
        <taxon>rosids</taxon>
        <taxon>fabids</taxon>
        <taxon>Fabales</taxon>
        <taxon>Quillajaceae</taxon>
        <taxon>Quillaja</taxon>
    </lineage>
</organism>
<evidence type="ECO:0000256" key="8">
    <source>
        <dbReference type="ARBA" id="ARBA00023316"/>
    </source>
</evidence>
<keyword evidence="4 11" id="KW-0812">Transmembrane</keyword>
<evidence type="ECO:0000256" key="3">
    <source>
        <dbReference type="ARBA" id="ARBA00022679"/>
    </source>
</evidence>
<dbReference type="Pfam" id="PF03552">
    <property type="entry name" value="Cellulose_synt"/>
    <property type="match status" value="1"/>
</dbReference>